<dbReference type="InterPro" id="IPR012308">
    <property type="entry name" value="DNA_ligase_ATP-dep_N"/>
</dbReference>
<dbReference type="GO" id="GO:0003910">
    <property type="term" value="F:DNA ligase (ATP) activity"/>
    <property type="evidence" value="ECO:0007669"/>
    <property type="project" value="InterPro"/>
</dbReference>
<dbReference type="PROSITE" id="PS50160">
    <property type="entry name" value="DNA_LIGASE_A3"/>
    <property type="match status" value="1"/>
</dbReference>
<evidence type="ECO:0000256" key="3">
    <source>
        <dbReference type="ARBA" id="ARBA00022741"/>
    </source>
</evidence>
<name>A0A9P4I6Y9_9PEZI</name>
<dbReference type="AlphaFoldDB" id="A0A9P4I6Y9"/>
<evidence type="ECO:0000313" key="9">
    <source>
        <dbReference type="Proteomes" id="UP000799772"/>
    </source>
</evidence>
<dbReference type="GO" id="GO:0006310">
    <property type="term" value="P:DNA recombination"/>
    <property type="evidence" value="ECO:0007669"/>
    <property type="project" value="InterPro"/>
</dbReference>
<evidence type="ECO:0000259" key="7">
    <source>
        <dbReference type="PROSITE" id="PS50160"/>
    </source>
</evidence>
<dbReference type="InterPro" id="IPR012340">
    <property type="entry name" value="NA-bd_OB-fold"/>
</dbReference>
<proteinExistence type="inferred from homology"/>
<dbReference type="Proteomes" id="UP000799772">
    <property type="component" value="Unassembled WGS sequence"/>
</dbReference>
<accession>A0A9P4I6Y9</accession>
<feature type="region of interest" description="Disordered" evidence="6">
    <location>
        <begin position="688"/>
        <end position="747"/>
    </location>
</feature>
<dbReference type="Gene3D" id="2.40.50.140">
    <property type="entry name" value="Nucleic acid-binding proteins"/>
    <property type="match status" value="1"/>
</dbReference>
<comment type="caution">
    <text evidence="8">The sequence shown here is derived from an EMBL/GenBank/DDBJ whole genome shotgun (WGS) entry which is preliminary data.</text>
</comment>
<dbReference type="SUPFAM" id="SSF56091">
    <property type="entry name" value="DNA ligase/mRNA capping enzyme, catalytic domain"/>
    <property type="match status" value="1"/>
</dbReference>
<dbReference type="InterPro" id="IPR012310">
    <property type="entry name" value="DNA_ligase_ATP-dep_cent"/>
</dbReference>
<evidence type="ECO:0000256" key="4">
    <source>
        <dbReference type="ARBA" id="ARBA00022840"/>
    </source>
</evidence>
<dbReference type="PANTHER" id="PTHR45997">
    <property type="entry name" value="DNA LIGASE 4"/>
    <property type="match status" value="1"/>
</dbReference>
<evidence type="ECO:0000256" key="5">
    <source>
        <dbReference type="ARBA" id="ARBA00023242"/>
    </source>
</evidence>
<keyword evidence="5" id="KW-0539">Nucleus</keyword>
<dbReference type="GO" id="GO:0003677">
    <property type="term" value="F:DNA binding"/>
    <property type="evidence" value="ECO:0007669"/>
    <property type="project" value="InterPro"/>
</dbReference>
<organism evidence="8 9">
    <name type="scientific">Rhizodiscina lignyota</name>
    <dbReference type="NCBI Taxonomy" id="1504668"/>
    <lineage>
        <taxon>Eukaryota</taxon>
        <taxon>Fungi</taxon>
        <taxon>Dikarya</taxon>
        <taxon>Ascomycota</taxon>
        <taxon>Pezizomycotina</taxon>
        <taxon>Dothideomycetes</taxon>
        <taxon>Pleosporomycetidae</taxon>
        <taxon>Aulographales</taxon>
        <taxon>Rhizodiscinaceae</taxon>
        <taxon>Rhizodiscina</taxon>
    </lineage>
</organism>
<keyword evidence="3" id="KW-0547">Nucleotide-binding</keyword>
<evidence type="ECO:0000313" key="8">
    <source>
        <dbReference type="EMBL" id="KAF2096125.1"/>
    </source>
</evidence>
<dbReference type="Pfam" id="PF04675">
    <property type="entry name" value="DNA_ligase_A_N"/>
    <property type="match status" value="1"/>
</dbReference>
<feature type="domain" description="ATP-dependent DNA ligase family profile" evidence="7">
    <location>
        <begin position="393"/>
        <end position="534"/>
    </location>
</feature>
<dbReference type="GO" id="GO:0032807">
    <property type="term" value="C:DNA ligase IV complex"/>
    <property type="evidence" value="ECO:0007669"/>
    <property type="project" value="TreeGrafter"/>
</dbReference>
<evidence type="ECO:0000256" key="1">
    <source>
        <dbReference type="ARBA" id="ARBA00007572"/>
    </source>
</evidence>
<keyword evidence="4" id="KW-0067">ATP-binding</keyword>
<reference evidence="8" key="1">
    <citation type="journal article" date="2020" name="Stud. Mycol.">
        <title>101 Dothideomycetes genomes: a test case for predicting lifestyles and emergence of pathogens.</title>
        <authorList>
            <person name="Haridas S."/>
            <person name="Albert R."/>
            <person name="Binder M."/>
            <person name="Bloem J."/>
            <person name="Labutti K."/>
            <person name="Salamov A."/>
            <person name="Andreopoulos B."/>
            <person name="Baker S."/>
            <person name="Barry K."/>
            <person name="Bills G."/>
            <person name="Bluhm B."/>
            <person name="Cannon C."/>
            <person name="Castanera R."/>
            <person name="Culley D."/>
            <person name="Daum C."/>
            <person name="Ezra D."/>
            <person name="Gonzalez J."/>
            <person name="Henrissat B."/>
            <person name="Kuo A."/>
            <person name="Liang C."/>
            <person name="Lipzen A."/>
            <person name="Lutzoni F."/>
            <person name="Magnuson J."/>
            <person name="Mondo S."/>
            <person name="Nolan M."/>
            <person name="Ohm R."/>
            <person name="Pangilinan J."/>
            <person name="Park H.-J."/>
            <person name="Ramirez L."/>
            <person name="Alfaro M."/>
            <person name="Sun H."/>
            <person name="Tritt A."/>
            <person name="Yoshinaga Y."/>
            <person name="Zwiers L.-H."/>
            <person name="Turgeon B."/>
            <person name="Goodwin S."/>
            <person name="Spatafora J."/>
            <person name="Crous P."/>
            <person name="Grigoriev I."/>
        </authorList>
    </citation>
    <scope>NUCLEOTIDE SEQUENCE</scope>
    <source>
        <strain evidence="8">CBS 133067</strain>
    </source>
</reference>
<dbReference type="Gene3D" id="1.10.3260.10">
    <property type="entry name" value="DNA ligase, ATP-dependent, N-terminal domain"/>
    <property type="match status" value="1"/>
</dbReference>
<dbReference type="EMBL" id="ML978130">
    <property type="protein sequence ID" value="KAF2096125.1"/>
    <property type="molecule type" value="Genomic_DNA"/>
</dbReference>
<keyword evidence="2" id="KW-0436">Ligase</keyword>
<dbReference type="PANTHER" id="PTHR45997:SF2">
    <property type="entry name" value="ATP DEPENDENT DNA LIGASE DOMAIN PROTEIN (AFU_ORTHOLOGUE AFUA_5G02430)"/>
    <property type="match status" value="1"/>
</dbReference>
<dbReference type="OrthoDB" id="2160351at2759"/>
<dbReference type="CDD" id="cd08039">
    <property type="entry name" value="Adenylation_DNA_ligase_Fungal"/>
    <property type="match status" value="1"/>
</dbReference>
<dbReference type="GO" id="GO:0006297">
    <property type="term" value="P:nucleotide-excision repair, DNA gap filling"/>
    <property type="evidence" value="ECO:0007669"/>
    <property type="project" value="TreeGrafter"/>
</dbReference>
<dbReference type="Pfam" id="PF01068">
    <property type="entry name" value="DNA_ligase_A_M"/>
    <property type="match status" value="1"/>
</dbReference>
<dbReference type="InterPro" id="IPR036599">
    <property type="entry name" value="DNA_ligase_N_sf"/>
</dbReference>
<sequence>MPLKFSDVCDLLRDLEKQTLRISPPSRNDLRKTKRSLVESWFKRHRTTIDAPSANGVALLSTLFPEKRVDRTYALQEARLSRVMGRCLYLTAQNLKQLQEYREPGQGGLAECLERLLRPYDAEKTHCHVTVNEVDSALESIAARCRFSAPEILLKSTPDSMEEILGPVVRSMRSYEAKWFVRLVLKDFSPVVLEYWHTLATYHFLLPELLRFQNSFAAAVALLKEPLKQYHANPNPASQRLHRNEAAQLIRPRIGIKLGQPFTHKARSMDHCLQMANRKRWSAELKYDGEYCEIHIALQQDISKRIKIFSKSGKDSTEDRAALHQTITECLRLGDSDCKFNRECILVGELVVWSDESNAILPFHKIRKHVSRAGSFLGTDEDSQPHPYEHLMIIFFDVLMVDDEATLTKPHKERRQTLRHIVKKIPGRAITSAWRIIDFSSDSARETLAHHFTASIACRNEGLVLKPADAPYFSLTDDRHCGFIKLKKDYMQGFGEERDVVDLVVVGASYNPRHARRSMTRGLQWTTFHLGCLANPDDVRFERLPVFKVVCSIGEEHCIPPPELLALNNIVKFGSFPIEKSTDGSSLENPRTFDLKLDQSPDCSLTHVLTEPVVVEMLGSGYEKPPNKNFMMLRHPRILKVHHDHSWKDAATVDGLAEMAEAACSAPPEGESQEMTRLLQKLERKMTRKAERGELRSSMTPRTATTRSTVSPRSPLATMRYQNNDAIAPGSSPLRSNPITRVGTRGKRATPPVFVRVDTCEQLSNASASRVIHDKLPMTKAVPLAQVFLNPPTSSAYEPENQNHTPKELQQIAPTINASKKRRVAIKEQQIAYRPSKRIKVQHNSEATTGRAEALCPLSPSKASRLPCSQLPSSGITNSPDRRSTLPVSIEPEMAEEPNEFPDVPQRVAKRLKTLKTQIERPKLLMKRILSGAPASLSTNESQQETDTAAPACHRLPKNCMFLGCMFYLSPCVAGMKYLTENLIPEHGGFIINNLAHWTRQSSPVDPDADYVPESPAYPDVTKIVLVERKRQEQSMEMVQNVVQLGIREKVEFVDWRVLEAAKAAEESAAARGVLMPDVERNIRRESFFGVTWWDSDGRKVRWSDVNRYAG</sequence>
<dbReference type="InterPro" id="IPR029710">
    <property type="entry name" value="LIG4"/>
</dbReference>
<comment type="similarity">
    <text evidence="1">Belongs to the ATP-dependent DNA ligase family.</text>
</comment>
<dbReference type="GO" id="GO:0006303">
    <property type="term" value="P:double-strand break repair via nonhomologous end joining"/>
    <property type="evidence" value="ECO:0007669"/>
    <property type="project" value="TreeGrafter"/>
</dbReference>
<evidence type="ECO:0000256" key="6">
    <source>
        <dbReference type="SAM" id="MobiDB-lite"/>
    </source>
</evidence>
<protein>
    <recommendedName>
        <fullName evidence="7">ATP-dependent DNA ligase family profile domain-containing protein</fullName>
    </recommendedName>
</protein>
<evidence type="ECO:0000256" key="2">
    <source>
        <dbReference type="ARBA" id="ARBA00022598"/>
    </source>
</evidence>
<keyword evidence="9" id="KW-1185">Reference proteome</keyword>
<feature type="compositionally biased region" description="Polar residues" evidence="6">
    <location>
        <begin position="697"/>
        <end position="712"/>
    </location>
</feature>
<dbReference type="Gene3D" id="3.30.470.30">
    <property type="entry name" value="DNA ligase/mRNA capping enzyme"/>
    <property type="match status" value="1"/>
</dbReference>
<gene>
    <name evidence="8" type="ORF">NA57DRAFT_78898</name>
</gene>
<dbReference type="GO" id="GO:0005524">
    <property type="term" value="F:ATP binding"/>
    <property type="evidence" value="ECO:0007669"/>
    <property type="project" value="UniProtKB-KW"/>
</dbReference>